<evidence type="ECO:0000259" key="1">
    <source>
        <dbReference type="Pfam" id="PF05699"/>
    </source>
</evidence>
<evidence type="ECO:0000313" key="3">
    <source>
        <dbReference type="Proteomes" id="UP001519460"/>
    </source>
</evidence>
<dbReference type="PANTHER" id="PTHR37162">
    <property type="entry name" value="HAT FAMILY DIMERISATION DOMAINCONTAINING PROTEIN-RELATED"/>
    <property type="match status" value="1"/>
</dbReference>
<dbReference type="Pfam" id="PF05699">
    <property type="entry name" value="Dimer_Tnp_hAT"/>
    <property type="match status" value="1"/>
</dbReference>
<dbReference type="EMBL" id="JACVVK020000112">
    <property type="protein sequence ID" value="KAK7491635.1"/>
    <property type="molecule type" value="Genomic_DNA"/>
</dbReference>
<sequence>MPPKKRLKLGKLDKNQSVLTSVFQQTESSKETTSEEPTASSTALLRLQLSHLQFAEVPNAKAKQSTLSLSGFFTQAASQKQTVLGIERATTKVEAMICQLIAEMNMPLQMADTLTSAMKAVFPDSAIARGLKCGRSKATAMIKEMAAQAASGLQERMRSGPFTISTDGSNDAEVSPGVPCWVYPAHRAQCCKEGFNKSSDRKGRFQQMQAVFDVEHNKIIKHVPTRWLSISRCLQRLLENWDALKVFFNEEAESLKKKAASSPYAVSKVSIIYDFVRSPTNKLYLHFLLYSVAAFQEFLLVFQSEAPHIHKLKRGMEKLLNTILSHFVKPAARRGKSVLDNEFAKTDNIVSNADLGIGEEARNFIEDKGANHLRDSRISEFYTNHAEVADVSLQDSASQQSVRYFLKRFPCLLPPGADVNIILDQFAQYQGEGVMDQVAKREDQTWLNISKMPDKDYKALSLVMRGILTIPLGSVHCERVFSCVRKLKRPERSCLSEETLESILVLQSSSVGPVEAVNPMSDQQLDAIKLAYALSLKKKCLSLD</sequence>
<feature type="domain" description="HAT C-terminal dimerisation" evidence="1">
    <location>
        <begin position="428"/>
        <end position="508"/>
    </location>
</feature>
<gene>
    <name evidence="2" type="ORF">BaRGS_00017088</name>
</gene>
<dbReference type="Proteomes" id="UP001519460">
    <property type="component" value="Unassembled WGS sequence"/>
</dbReference>
<evidence type="ECO:0000313" key="2">
    <source>
        <dbReference type="EMBL" id="KAK7491635.1"/>
    </source>
</evidence>
<dbReference type="InterPro" id="IPR012337">
    <property type="entry name" value="RNaseH-like_sf"/>
</dbReference>
<accession>A0ABD0KXU9</accession>
<name>A0ABD0KXU9_9CAEN</name>
<keyword evidence="3" id="KW-1185">Reference proteome</keyword>
<proteinExistence type="predicted"/>
<dbReference type="SUPFAM" id="SSF53098">
    <property type="entry name" value="Ribonuclease H-like"/>
    <property type="match status" value="1"/>
</dbReference>
<dbReference type="InterPro" id="IPR008906">
    <property type="entry name" value="HATC_C_dom"/>
</dbReference>
<organism evidence="2 3">
    <name type="scientific">Batillaria attramentaria</name>
    <dbReference type="NCBI Taxonomy" id="370345"/>
    <lineage>
        <taxon>Eukaryota</taxon>
        <taxon>Metazoa</taxon>
        <taxon>Spiralia</taxon>
        <taxon>Lophotrochozoa</taxon>
        <taxon>Mollusca</taxon>
        <taxon>Gastropoda</taxon>
        <taxon>Caenogastropoda</taxon>
        <taxon>Sorbeoconcha</taxon>
        <taxon>Cerithioidea</taxon>
        <taxon>Batillariidae</taxon>
        <taxon>Batillaria</taxon>
    </lineage>
</organism>
<protein>
    <recommendedName>
        <fullName evidence="1">HAT C-terminal dimerisation domain-containing protein</fullName>
    </recommendedName>
</protein>
<reference evidence="2 3" key="1">
    <citation type="journal article" date="2023" name="Sci. Data">
        <title>Genome assembly of the Korean intertidal mud-creeper Batillaria attramentaria.</title>
        <authorList>
            <person name="Patra A.K."/>
            <person name="Ho P.T."/>
            <person name="Jun S."/>
            <person name="Lee S.J."/>
            <person name="Kim Y."/>
            <person name="Won Y.J."/>
        </authorList>
    </citation>
    <scope>NUCLEOTIDE SEQUENCE [LARGE SCALE GENOMIC DNA]</scope>
    <source>
        <strain evidence="2">Wonlab-2016</strain>
    </source>
</reference>
<comment type="caution">
    <text evidence="2">The sequence shown here is derived from an EMBL/GenBank/DDBJ whole genome shotgun (WGS) entry which is preliminary data.</text>
</comment>
<dbReference type="AlphaFoldDB" id="A0ABD0KXU9"/>
<dbReference type="PANTHER" id="PTHR37162:SF1">
    <property type="entry name" value="BED-TYPE DOMAIN-CONTAINING PROTEIN"/>
    <property type="match status" value="1"/>
</dbReference>